<dbReference type="RefSeq" id="WP_102844098.1">
    <property type="nucleotide sequence ID" value="NZ_PDZR01000014.1"/>
</dbReference>
<protein>
    <submittedName>
        <fullName evidence="9">Polynucleotide adenylyltransferase</fullName>
    </submittedName>
</protein>
<organism evidence="9 10">
    <name type="scientific">Methylocella silvestris</name>
    <dbReference type="NCBI Taxonomy" id="199596"/>
    <lineage>
        <taxon>Bacteria</taxon>
        <taxon>Pseudomonadati</taxon>
        <taxon>Pseudomonadota</taxon>
        <taxon>Alphaproteobacteria</taxon>
        <taxon>Hyphomicrobiales</taxon>
        <taxon>Beijerinckiaceae</taxon>
        <taxon>Methylocella</taxon>
    </lineage>
</organism>
<dbReference type="InterPro" id="IPR002646">
    <property type="entry name" value="PolA_pol_head_dom"/>
</dbReference>
<feature type="domain" description="Poly A polymerase head" evidence="8">
    <location>
        <begin position="40"/>
        <end position="161"/>
    </location>
</feature>
<dbReference type="Proteomes" id="UP000236286">
    <property type="component" value="Unassembled WGS sequence"/>
</dbReference>
<keyword evidence="6" id="KW-0460">Magnesium</keyword>
<evidence type="ECO:0000259" key="8">
    <source>
        <dbReference type="Pfam" id="PF01743"/>
    </source>
</evidence>
<keyword evidence="5" id="KW-0479">Metal-binding</keyword>
<evidence type="ECO:0000256" key="5">
    <source>
        <dbReference type="ARBA" id="ARBA00022723"/>
    </source>
</evidence>
<comment type="similarity">
    <text evidence="7">Belongs to the tRNA nucleotidyltransferase/poly(A) polymerase family.</text>
</comment>
<reference evidence="9 10" key="1">
    <citation type="submission" date="2017-10" db="EMBL/GenBank/DDBJ databases">
        <title>Genome announcement of Methylocella silvestris TVC from permafrost.</title>
        <authorList>
            <person name="Wang J."/>
            <person name="Geng K."/>
            <person name="Ul-Haque F."/>
            <person name="Crombie A.T."/>
            <person name="Street L.E."/>
            <person name="Wookey P.A."/>
            <person name="Murrell J.C."/>
            <person name="Pratscher J."/>
        </authorList>
    </citation>
    <scope>NUCLEOTIDE SEQUENCE [LARGE SCALE GENOMIC DNA]</scope>
    <source>
        <strain evidence="9 10">TVC</strain>
    </source>
</reference>
<dbReference type="CDD" id="cd05398">
    <property type="entry name" value="NT_ClassII-CCAase"/>
    <property type="match status" value="1"/>
</dbReference>
<evidence type="ECO:0000256" key="4">
    <source>
        <dbReference type="ARBA" id="ARBA00022695"/>
    </source>
</evidence>
<dbReference type="SUPFAM" id="SSF81301">
    <property type="entry name" value="Nucleotidyltransferase"/>
    <property type="match status" value="1"/>
</dbReference>
<dbReference type="GO" id="GO:0016779">
    <property type="term" value="F:nucleotidyltransferase activity"/>
    <property type="evidence" value="ECO:0007669"/>
    <property type="project" value="UniProtKB-KW"/>
</dbReference>
<dbReference type="OrthoDB" id="9805698at2"/>
<dbReference type="PANTHER" id="PTHR46173:SF1">
    <property type="entry name" value="CCA TRNA NUCLEOTIDYLTRANSFERASE 1, MITOCHONDRIAL"/>
    <property type="match status" value="1"/>
</dbReference>
<dbReference type="GO" id="GO:0000049">
    <property type="term" value="F:tRNA binding"/>
    <property type="evidence" value="ECO:0007669"/>
    <property type="project" value="TreeGrafter"/>
</dbReference>
<keyword evidence="2 7" id="KW-0808">Transferase</keyword>
<dbReference type="SUPFAM" id="SSF81891">
    <property type="entry name" value="Poly A polymerase C-terminal region-like"/>
    <property type="match status" value="1"/>
</dbReference>
<dbReference type="InterPro" id="IPR050264">
    <property type="entry name" value="Bact_CCA-adding_enz_type3_sf"/>
</dbReference>
<dbReference type="Gene3D" id="1.10.3090.10">
    <property type="entry name" value="cca-adding enzyme, domain 2"/>
    <property type="match status" value="1"/>
</dbReference>
<evidence type="ECO:0000256" key="1">
    <source>
        <dbReference type="ARBA" id="ARBA00001946"/>
    </source>
</evidence>
<dbReference type="GO" id="GO:0008033">
    <property type="term" value="P:tRNA processing"/>
    <property type="evidence" value="ECO:0007669"/>
    <property type="project" value="UniProtKB-KW"/>
</dbReference>
<keyword evidence="3" id="KW-0819">tRNA processing</keyword>
<comment type="cofactor">
    <cofactor evidence="1">
        <name>Mg(2+)</name>
        <dbReference type="ChEBI" id="CHEBI:18420"/>
    </cofactor>
</comment>
<evidence type="ECO:0000313" key="9">
    <source>
        <dbReference type="EMBL" id="PNG25552.1"/>
    </source>
</evidence>
<evidence type="ECO:0000256" key="3">
    <source>
        <dbReference type="ARBA" id="ARBA00022694"/>
    </source>
</evidence>
<dbReference type="Pfam" id="PF01743">
    <property type="entry name" value="PolyA_pol"/>
    <property type="match status" value="1"/>
</dbReference>
<sequence length="419" mass="45486">MTTPDGPGERANAQALALLADNPGLQRIFAAIDIDGDETRIVGGAVRNALLGRKIEDIDLATTAPPPLVIERARAAGLKMIPTGLDHGTVTLLVDGRAFEVTTLREDIETDGRRAKVCFGRDFCADARRRDFTINALFLDKCGRLFDFVGGVEDIAARRVRFIGDPETRIREDYLRILRFFRFSADYGEGPIDCDGLLAAVRGRAGLAQLSRERVRAELLKLVGARRAPDAVEAMSAAGLLGPLIASAPNPARLRRLVEQDANADPLLRLAAICLETPEDAERIAERLRLSKAERDRLSRAARVIVALHGKPFPLPEHVLNVLLFRHGREAALDGLTLAAIGASSSGQRAAIDFLKTAPEPRLPFSGADLIARGFSGRAVGDALATLRERWIEAEFTDDREKLGRMLDSAVARSAAANR</sequence>
<dbReference type="GO" id="GO:0046872">
    <property type="term" value="F:metal ion binding"/>
    <property type="evidence" value="ECO:0007669"/>
    <property type="project" value="UniProtKB-KW"/>
</dbReference>
<gene>
    <name evidence="9" type="ORF">CR492_12530</name>
</gene>
<evidence type="ECO:0000256" key="2">
    <source>
        <dbReference type="ARBA" id="ARBA00022679"/>
    </source>
</evidence>
<dbReference type="EMBL" id="PDZR01000014">
    <property type="protein sequence ID" value="PNG25552.1"/>
    <property type="molecule type" value="Genomic_DNA"/>
</dbReference>
<dbReference type="InterPro" id="IPR043519">
    <property type="entry name" value="NT_sf"/>
</dbReference>
<proteinExistence type="inferred from homology"/>
<comment type="caution">
    <text evidence="9">The sequence shown here is derived from an EMBL/GenBank/DDBJ whole genome shotgun (WGS) entry which is preliminary data.</text>
</comment>
<keyword evidence="4 9" id="KW-0548">Nucleotidyltransferase</keyword>
<evidence type="ECO:0000256" key="7">
    <source>
        <dbReference type="RuleBase" id="RU003953"/>
    </source>
</evidence>
<name>A0A2J7TFL4_METSI</name>
<accession>A0A2J7TFL4</accession>
<evidence type="ECO:0000313" key="10">
    <source>
        <dbReference type="Proteomes" id="UP000236286"/>
    </source>
</evidence>
<keyword evidence="7" id="KW-0694">RNA-binding</keyword>
<dbReference type="PANTHER" id="PTHR46173">
    <property type="entry name" value="CCA TRNA NUCLEOTIDYLTRANSFERASE 1, MITOCHONDRIAL"/>
    <property type="match status" value="1"/>
</dbReference>
<dbReference type="AlphaFoldDB" id="A0A2J7TFL4"/>
<evidence type="ECO:0000256" key="6">
    <source>
        <dbReference type="ARBA" id="ARBA00022842"/>
    </source>
</evidence>
<dbReference type="Gene3D" id="3.30.460.10">
    <property type="entry name" value="Beta Polymerase, domain 2"/>
    <property type="match status" value="1"/>
</dbReference>